<comment type="caution">
    <text evidence="11">The sequence shown here is derived from an EMBL/GenBank/DDBJ whole genome shotgun (WGS) entry which is preliminary data.</text>
</comment>
<dbReference type="PANTHER" id="PTHR35011">
    <property type="entry name" value="2,3-DIKETO-L-GULONATE TRAP TRANSPORTER SMALL PERMEASE PROTEIN YIAM"/>
    <property type="match status" value="1"/>
</dbReference>
<dbReference type="EMBL" id="JAFBEB010000011">
    <property type="protein sequence ID" value="MBM7591343.1"/>
    <property type="molecule type" value="Genomic_DNA"/>
</dbReference>
<comment type="similarity">
    <text evidence="8">Belongs to the TRAP transporter small permease family.</text>
</comment>
<dbReference type="GO" id="GO:0015740">
    <property type="term" value="P:C4-dicarboxylate transport"/>
    <property type="evidence" value="ECO:0007669"/>
    <property type="project" value="TreeGrafter"/>
</dbReference>
<keyword evidence="12" id="KW-1185">Reference proteome</keyword>
<organism evidence="11 12">
    <name type="scientific">Brevibacillus fulvus</name>
    <dbReference type="NCBI Taxonomy" id="1125967"/>
    <lineage>
        <taxon>Bacteria</taxon>
        <taxon>Bacillati</taxon>
        <taxon>Bacillota</taxon>
        <taxon>Bacilli</taxon>
        <taxon>Bacillales</taxon>
        <taxon>Paenibacillaceae</taxon>
        <taxon>Brevibacillus</taxon>
    </lineage>
</organism>
<evidence type="ECO:0000256" key="9">
    <source>
        <dbReference type="SAM" id="Phobius"/>
    </source>
</evidence>
<evidence type="ECO:0000256" key="7">
    <source>
        <dbReference type="ARBA" id="ARBA00023136"/>
    </source>
</evidence>
<reference evidence="11" key="1">
    <citation type="submission" date="2021-01" db="EMBL/GenBank/DDBJ databases">
        <title>Genomic Encyclopedia of Type Strains, Phase IV (KMG-IV): sequencing the most valuable type-strain genomes for metagenomic binning, comparative biology and taxonomic classification.</title>
        <authorList>
            <person name="Goeker M."/>
        </authorList>
    </citation>
    <scope>NUCLEOTIDE SEQUENCE</scope>
    <source>
        <strain evidence="11">DSM 25523</strain>
    </source>
</reference>
<evidence type="ECO:0000256" key="5">
    <source>
        <dbReference type="ARBA" id="ARBA00022692"/>
    </source>
</evidence>
<evidence type="ECO:0000313" key="12">
    <source>
        <dbReference type="Proteomes" id="UP000717624"/>
    </source>
</evidence>
<keyword evidence="5 9" id="KW-0812">Transmembrane</keyword>
<dbReference type="InterPro" id="IPR007387">
    <property type="entry name" value="TRAP_DctQ"/>
</dbReference>
<keyword evidence="6 9" id="KW-1133">Transmembrane helix</keyword>
<feature type="transmembrane region" description="Helical" evidence="9">
    <location>
        <begin position="47"/>
        <end position="66"/>
    </location>
</feature>
<evidence type="ECO:0000256" key="3">
    <source>
        <dbReference type="ARBA" id="ARBA00022475"/>
    </source>
</evidence>
<gene>
    <name evidence="11" type="ORF">JOD01_002982</name>
</gene>
<dbReference type="AlphaFoldDB" id="A0A938Y1A1"/>
<evidence type="ECO:0000259" key="10">
    <source>
        <dbReference type="Pfam" id="PF04290"/>
    </source>
</evidence>
<keyword evidence="7 9" id="KW-0472">Membrane</keyword>
<evidence type="ECO:0000313" key="11">
    <source>
        <dbReference type="EMBL" id="MBM7591343.1"/>
    </source>
</evidence>
<dbReference type="GO" id="GO:0005886">
    <property type="term" value="C:plasma membrane"/>
    <property type="evidence" value="ECO:0007669"/>
    <property type="project" value="UniProtKB-SubCell"/>
</dbReference>
<dbReference type="GO" id="GO:0022857">
    <property type="term" value="F:transmembrane transporter activity"/>
    <property type="evidence" value="ECO:0007669"/>
    <property type="project" value="TreeGrafter"/>
</dbReference>
<dbReference type="RefSeq" id="WP_204519055.1">
    <property type="nucleotide sequence ID" value="NZ_BAABIN010000003.1"/>
</dbReference>
<sequence length="157" mass="17310">MLKRWLYSLDDAVAGIACAGVILLTFINVVARFIFNHPIGWAEEVTLGLFIWMVFIGMSSSIKDNGHIGVDYFVRKLPKPAARFMRGLKVVILYAVLLGIFVVFGYQLTEQAGSKITPVLGISYQYIDVAVPLGGILATIHYTISLFAAKLKKGENL</sequence>
<evidence type="ECO:0000256" key="8">
    <source>
        <dbReference type="ARBA" id="ARBA00038436"/>
    </source>
</evidence>
<dbReference type="Pfam" id="PF04290">
    <property type="entry name" value="DctQ"/>
    <property type="match status" value="1"/>
</dbReference>
<accession>A0A938Y1A1</accession>
<dbReference type="PANTHER" id="PTHR35011:SF2">
    <property type="entry name" value="2,3-DIKETO-L-GULONATE TRAP TRANSPORTER SMALL PERMEASE PROTEIN YIAM"/>
    <property type="match status" value="1"/>
</dbReference>
<evidence type="ECO:0000256" key="1">
    <source>
        <dbReference type="ARBA" id="ARBA00004429"/>
    </source>
</evidence>
<dbReference type="Proteomes" id="UP000717624">
    <property type="component" value="Unassembled WGS sequence"/>
</dbReference>
<evidence type="ECO:0000256" key="2">
    <source>
        <dbReference type="ARBA" id="ARBA00022448"/>
    </source>
</evidence>
<feature type="transmembrane region" description="Helical" evidence="9">
    <location>
        <begin position="129"/>
        <end position="149"/>
    </location>
</feature>
<comment type="subcellular location">
    <subcellularLocation>
        <location evidence="1">Cell inner membrane</location>
        <topology evidence="1">Multi-pass membrane protein</topology>
    </subcellularLocation>
</comment>
<feature type="domain" description="Tripartite ATP-independent periplasmic transporters DctQ component" evidence="10">
    <location>
        <begin position="22"/>
        <end position="147"/>
    </location>
</feature>
<feature type="transmembrane region" description="Helical" evidence="9">
    <location>
        <begin position="12"/>
        <end position="35"/>
    </location>
</feature>
<feature type="transmembrane region" description="Helical" evidence="9">
    <location>
        <begin position="87"/>
        <end position="109"/>
    </location>
</feature>
<keyword evidence="3" id="KW-1003">Cell membrane</keyword>
<evidence type="ECO:0000256" key="4">
    <source>
        <dbReference type="ARBA" id="ARBA00022519"/>
    </source>
</evidence>
<keyword evidence="2" id="KW-0813">Transport</keyword>
<dbReference type="InterPro" id="IPR055348">
    <property type="entry name" value="DctQ"/>
</dbReference>
<protein>
    <submittedName>
        <fullName evidence="11">TRAP-type C4-dicarboxylate transport system permease small subunit</fullName>
    </submittedName>
</protein>
<evidence type="ECO:0000256" key="6">
    <source>
        <dbReference type="ARBA" id="ARBA00022989"/>
    </source>
</evidence>
<name>A0A938Y1A1_9BACL</name>
<proteinExistence type="inferred from homology"/>
<keyword evidence="4" id="KW-0997">Cell inner membrane</keyword>